<gene>
    <name evidence="1" type="ORF">FKR84_05870</name>
</gene>
<keyword evidence="2" id="KW-1185">Reference proteome</keyword>
<reference evidence="1 2" key="1">
    <citation type="submission" date="2019-06" db="EMBL/GenBank/DDBJ databases">
        <title>Flavibacter putida gen. nov., sp. nov., a novel marine bacterium of the family Flavobacteriaceae isolated from coastal seawater.</title>
        <authorList>
            <person name="Feng X."/>
        </authorList>
    </citation>
    <scope>NUCLEOTIDE SEQUENCE [LARGE SCALE GENOMIC DNA]</scope>
    <source>
        <strain evidence="1 2">PLHSN227</strain>
    </source>
</reference>
<protein>
    <submittedName>
        <fullName evidence="1">Uncharacterized protein</fullName>
    </submittedName>
</protein>
<dbReference type="AlphaFoldDB" id="A0A508A0S0"/>
<sequence>MAKVVMVEAKTMQFMLDENVISFSNPFCEKNYPTDQDTTDFKKQSISHTLNFQAVCVTPILLKNFEELSKMTPPKRKLFKEPKLQNYFTYQDLNLPPPK</sequence>
<dbReference type="Proteomes" id="UP000317169">
    <property type="component" value="Unassembled WGS sequence"/>
</dbReference>
<name>A0A508A0S0_9FLAO</name>
<comment type="caution">
    <text evidence="1">The sequence shown here is derived from an EMBL/GenBank/DDBJ whole genome shotgun (WGS) entry which is preliminary data.</text>
</comment>
<evidence type="ECO:0000313" key="1">
    <source>
        <dbReference type="EMBL" id="TQD39422.1"/>
    </source>
</evidence>
<dbReference type="EMBL" id="VIAR01000004">
    <property type="protein sequence ID" value="TQD39422.1"/>
    <property type="molecule type" value="Genomic_DNA"/>
</dbReference>
<organism evidence="1 2">
    <name type="scientific">Haloflavibacter putidus</name>
    <dbReference type="NCBI Taxonomy" id="2576776"/>
    <lineage>
        <taxon>Bacteria</taxon>
        <taxon>Pseudomonadati</taxon>
        <taxon>Bacteroidota</taxon>
        <taxon>Flavobacteriia</taxon>
        <taxon>Flavobacteriales</taxon>
        <taxon>Flavobacteriaceae</taxon>
        <taxon>Haloflavibacter</taxon>
    </lineage>
</organism>
<accession>A0A508A0S0</accession>
<evidence type="ECO:0000313" key="2">
    <source>
        <dbReference type="Proteomes" id="UP000317169"/>
    </source>
</evidence>
<dbReference type="RefSeq" id="WP_233357678.1">
    <property type="nucleotide sequence ID" value="NZ_VIAR01000004.1"/>
</dbReference>
<proteinExistence type="predicted"/>